<dbReference type="EMBL" id="JAAAUQ010000422">
    <property type="protein sequence ID" value="KAF9150389.1"/>
    <property type="molecule type" value="Genomic_DNA"/>
</dbReference>
<dbReference type="AlphaFoldDB" id="A0A9P5S032"/>
<sequence>MNTADNTIAFLLEACPNLKSIDAIQHILQTNYLLSYLPRWPYTGTLETLCCQIRGISCFANADQDFSYRQALVNVIIDQPLTSDQEATRDIYEFGHVVQQPLLFVRLAQLTNLKVMDLGREYRNINAEFGRNPSYYCTKSARNDTSTMEKRFPVLSNSHSLQD</sequence>
<reference evidence="1" key="1">
    <citation type="journal article" date="2020" name="Fungal Divers.">
        <title>Resolving the Mortierellaceae phylogeny through synthesis of multi-gene phylogenetics and phylogenomics.</title>
        <authorList>
            <person name="Vandepol N."/>
            <person name="Liber J."/>
            <person name="Desiro A."/>
            <person name="Na H."/>
            <person name="Kennedy M."/>
            <person name="Barry K."/>
            <person name="Grigoriev I.V."/>
            <person name="Miller A.N."/>
            <person name="O'Donnell K."/>
            <person name="Stajich J.E."/>
            <person name="Bonito G."/>
        </authorList>
    </citation>
    <scope>NUCLEOTIDE SEQUENCE</scope>
    <source>
        <strain evidence="1">NRRL 6426</strain>
    </source>
</reference>
<comment type="caution">
    <text evidence="1">The sequence shown here is derived from an EMBL/GenBank/DDBJ whole genome shotgun (WGS) entry which is preliminary data.</text>
</comment>
<accession>A0A9P5S032</accession>
<dbReference type="Proteomes" id="UP000748756">
    <property type="component" value="Unassembled WGS sequence"/>
</dbReference>
<proteinExistence type="predicted"/>
<gene>
    <name evidence="1" type="ORF">BG015_007808</name>
</gene>
<evidence type="ECO:0000313" key="1">
    <source>
        <dbReference type="EMBL" id="KAF9150389.1"/>
    </source>
</evidence>
<dbReference type="OrthoDB" id="2326699at2759"/>
<organism evidence="1 2">
    <name type="scientific">Linnemannia schmuckeri</name>
    <dbReference type="NCBI Taxonomy" id="64567"/>
    <lineage>
        <taxon>Eukaryota</taxon>
        <taxon>Fungi</taxon>
        <taxon>Fungi incertae sedis</taxon>
        <taxon>Mucoromycota</taxon>
        <taxon>Mortierellomycotina</taxon>
        <taxon>Mortierellomycetes</taxon>
        <taxon>Mortierellales</taxon>
        <taxon>Mortierellaceae</taxon>
        <taxon>Linnemannia</taxon>
    </lineage>
</organism>
<keyword evidence="2" id="KW-1185">Reference proteome</keyword>
<protein>
    <submittedName>
        <fullName evidence="1">Uncharacterized protein</fullName>
    </submittedName>
</protein>
<name>A0A9P5S032_9FUNG</name>
<evidence type="ECO:0000313" key="2">
    <source>
        <dbReference type="Proteomes" id="UP000748756"/>
    </source>
</evidence>